<evidence type="ECO:0000313" key="3">
    <source>
        <dbReference type="Proteomes" id="UP000325218"/>
    </source>
</evidence>
<organism evidence="2 3">
    <name type="scientific">Paenibacillus faecis</name>
    <dbReference type="NCBI Taxonomy" id="862114"/>
    <lineage>
        <taxon>Bacteria</taxon>
        <taxon>Bacillati</taxon>
        <taxon>Bacillota</taxon>
        <taxon>Bacilli</taxon>
        <taxon>Bacillales</taxon>
        <taxon>Paenibacillaceae</taxon>
        <taxon>Paenibacillus</taxon>
    </lineage>
</organism>
<reference evidence="2 3" key="1">
    <citation type="submission" date="2019-08" db="EMBL/GenBank/DDBJ databases">
        <title>Genome sequencing of Paenibacillus faecis DSM 23593(T).</title>
        <authorList>
            <person name="Kook J.-K."/>
            <person name="Park S.-N."/>
            <person name="Lim Y.K."/>
        </authorList>
    </citation>
    <scope>NUCLEOTIDE SEQUENCE [LARGE SCALE GENOMIC DNA]</scope>
    <source>
        <strain evidence="2 3">DSM 23593</strain>
    </source>
</reference>
<dbReference type="RefSeq" id="WP_148450027.1">
    <property type="nucleotide sequence ID" value="NZ_VSDO01000001.1"/>
</dbReference>
<dbReference type="PROSITE" id="PS51186">
    <property type="entry name" value="GNAT"/>
    <property type="match status" value="1"/>
</dbReference>
<dbReference type="PANTHER" id="PTHR43415:SF3">
    <property type="entry name" value="GNAT-FAMILY ACETYLTRANSFERASE"/>
    <property type="match status" value="1"/>
</dbReference>
<evidence type="ECO:0000259" key="1">
    <source>
        <dbReference type="PROSITE" id="PS51186"/>
    </source>
</evidence>
<feature type="domain" description="N-acetyltransferase" evidence="1">
    <location>
        <begin position="17"/>
        <end position="184"/>
    </location>
</feature>
<dbReference type="SUPFAM" id="SSF55729">
    <property type="entry name" value="Acyl-CoA N-acyltransferases (Nat)"/>
    <property type="match status" value="1"/>
</dbReference>
<dbReference type="AlphaFoldDB" id="A0A5D0CWW3"/>
<accession>A0A5D0CWW3</accession>
<dbReference type="PANTHER" id="PTHR43415">
    <property type="entry name" value="SPERMIDINE N(1)-ACETYLTRANSFERASE"/>
    <property type="match status" value="1"/>
</dbReference>
<evidence type="ECO:0000313" key="2">
    <source>
        <dbReference type="EMBL" id="TYA14452.1"/>
    </source>
</evidence>
<dbReference type="InterPro" id="IPR000182">
    <property type="entry name" value="GNAT_dom"/>
</dbReference>
<dbReference type="GO" id="GO:0016747">
    <property type="term" value="F:acyltransferase activity, transferring groups other than amino-acyl groups"/>
    <property type="evidence" value="ECO:0007669"/>
    <property type="project" value="InterPro"/>
</dbReference>
<protein>
    <submittedName>
        <fullName evidence="2">GNAT family N-acetyltransferase</fullName>
    </submittedName>
</protein>
<keyword evidence="3" id="KW-1185">Reference proteome</keyword>
<dbReference type="Pfam" id="PF00583">
    <property type="entry name" value="Acetyltransf_1"/>
    <property type="match status" value="1"/>
</dbReference>
<dbReference type="Proteomes" id="UP000325218">
    <property type="component" value="Unassembled WGS sequence"/>
</dbReference>
<dbReference type="CDD" id="cd04301">
    <property type="entry name" value="NAT_SF"/>
    <property type="match status" value="1"/>
</dbReference>
<keyword evidence="2" id="KW-0808">Transferase</keyword>
<dbReference type="Gene3D" id="3.40.630.30">
    <property type="match status" value="1"/>
</dbReference>
<comment type="caution">
    <text evidence="2">The sequence shown here is derived from an EMBL/GenBank/DDBJ whole genome shotgun (WGS) entry which is preliminary data.</text>
</comment>
<name>A0A5D0CWW3_9BACL</name>
<dbReference type="InterPro" id="IPR016181">
    <property type="entry name" value="Acyl_CoA_acyltransferase"/>
</dbReference>
<dbReference type="EMBL" id="VSDO01000001">
    <property type="protein sequence ID" value="TYA14452.1"/>
    <property type="molecule type" value="Genomic_DNA"/>
</dbReference>
<proteinExistence type="predicted"/>
<dbReference type="OrthoDB" id="948250at2"/>
<sequence length="186" mass="21247">MGWIAPIKIVDKYNRYIDLRTAEGRDAESILEFNRTVIASEAHLLTVPEEFTLTVEEERDWIERMRGNENNLVILAEDQGRIVGFLDFLSGQKRRIAHTGSFGMSVRGDYQGGGIGKALLQTLIEWAEKHPRLEKISLEVFATNVKAIELYMKMGFVRESLLRRQIKLQDGHYVDVIGMGLLLPDK</sequence>
<gene>
    <name evidence="2" type="ORF">FRY98_01825</name>
</gene>